<keyword evidence="1" id="KW-0597">Phosphoprotein</keyword>
<dbReference type="InterPro" id="IPR043453">
    <property type="entry name" value="Slm1_PH"/>
</dbReference>
<accession>A0A3M7M2H4</accession>
<sequence length="449" mass="49373">MAAVTKLFAERLQAWKHAVAYLEDYVTATEKTNHAHGKEYERVLKTVKDPLKEGHHFDQSLGGIAGMFENIRSNTQGLSNQHYETAKQLKGTILPVFDRLHTEIKNKSKELTKGAGKGSKAVDKARQQTQKHIELLGQHAAAFDSHHGTLKATDDPYVISRGVTHRLHKQIQEENNNRQDLISVQNSFAQFEAHIIQTVQQGMGQFQVVMNTQAEQIKAAYTDMVGTAQRIPMDFEWNGFIQRNNTILIDPSAPARSLADITYPNQNHRATQPLISGSLEKKGKIMRSYDTNYYVISPAKFLHEYKTDDDLAKDPVPEMSLYLPDCIIGAVNGQKFNVKGKDVSKGKIGGAFSMTHEFAFKAHTPQAAAQWYEVIKQAAGTVTAEMPDASVPNSPVTDDHVAGGATQPTPLQIQDLEKTGTNTTQPGSAVPGSATTAPTSAVQGEPGKY</sequence>
<dbReference type="SUPFAM" id="SSF103657">
    <property type="entry name" value="BAR/IMD domain-like"/>
    <property type="match status" value="1"/>
</dbReference>
<protein>
    <submittedName>
        <fullName evidence="4">Ph domain</fullName>
    </submittedName>
</protein>
<keyword evidence="5" id="KW-1185">Reference proteome</keyword>
<organism evidence="4 5">
    <name type="scientific">Pyrenophora seminiperda CCB06</name>
    <dbReference type="NCBI Taxonomy" id="1302712"/>
    <lineage>
        <taxon>Eukaryota</taxon>
        <taxon>Fungi</taxon>
        <taxon>Dikarya</taxon>
        <taxon>Ascomycota</taxon>
        <taxon>Pezizomycotina</taxon>
        <taxon>Dothideomycetes</taxon>
        <taxon>Pleosporomycetidae</taxon>
        <taxon>Pleosporales</taxon>
        <taxon>Pleosporineae</taxon>
        <taxon>Pleosporaceae</taxon>
        <taxon>Pyrenophora</taxon>
    </lineage>
</organism>
<dbReference type="OrthoDB" id="2264563at2759"/>
<feature type="region of interest" description="Disordered" evidence="2">
    <location>
        <begin position="386"/>
        <end position="449"/>
    </location>
</feature>
<dbReference type="InterPro" id="IPR001849">
    <property type="entry name" value="PH_domain"/>
</dbReference>
<dbReference type="Gene3D" id="2.30.29.30">
    <property type="entry name" value="Pleckstrin-homology domain (PH domain)/Phosphotyrosine-binding domain (PTB)"/>
    <property type="match status" value="1"/>
</dbReference>
<dbReference type="InterPro" id="IPR027267">
    <property type="entry name" value="AH/BAR_dom_sf"/>
</dbReference>
<dbReference type="PANTHER" id="PTHR31941">
    <property type="entry name" value="CYTOSKELETAL SIGNALING PROTEIN SLM1"/>
    <property type="match status" value="1"/>
</dbReference>
<dbReference type="Pfam" id="PF20399">
    <property type="entry name" value="PH_20"/>
    <property type="match status" value="1"/>
</dbReference>
<dbReference type="Gene3D" id="1.20.1270.60">
    <property type="entry name" value="Arfaptin homology (AH) domain/BAR domain"/>
    <property type="match status" value="1"/>
</dbReference>
<evidence type="ECO:0000256" key="2">
    <source>
        <dbReference type="SAM" id="MobiDB-lite"/>
    </source>
</evidence>
<evidence type="ECO:0000313" key="5">
    <source>
        <dbReference type="Proteomes" id="UP000265663"/>
    </source>
</evidence>
<feature type="compositionally biased region" description="Polar residues" evidence="2">
    <location>
        <begin position="419"/>
        <end position="442"/>
    </location>
</feature>
<reference evidence="4 5" key="1">
    <citation type="journal article" date="2014" name="PLoS ONE">
        <title>De novo Genome Assembly of the Fungal Plant Pathogen Pyrenophora semeniperda.</title>
        <authorList>
            <person name="Soliai M.M."/>
            <person name="Meyer S.E."/>
            <person name="Udall J.A."/>
            <person name="Elzinga D.E."/>
            <person name="Hermansen R.A."/>
            <person name="Bodily P.M."/>
            <person name="Hart A.A."/>
            <person name="Coleman C.E."/>
        </authorList>
    </citation>
    <scope>NUCLEOTIDE SEQUENCE [LARGE SCALE GENOMIC DNA]</scope>
    <source>
        <strain evidence="4 5">CCB06</strain>
        <tissue evidence="4">Mycelium</tissue>
    </source>
</reference>
<dbReference type="InterPro" id="IPR046868">
    <property type="entry name" value="BAR_4"/>
</dbReference>
<dbReference type="InterPro" id="IPR011993">
    <property type="entry name" value="PH-like_dom_sf"/>
</dbReference>
<dbReference type="Proteomes" id="UP000265663">
    <property type="component" value="Unassembled WGS sequence"/>
</dbReference>
<dbReference type="AlphaFoldDB" id="A0A3M7M2H4"/>
<dbReference type="EMBL" id="KE747817">
    <property type="protein sequence ID" value="RMZ68681.1"/>
    <property type="molecule type" value="Genomic_DNA"/>
</dbReference>
<feature type="domain" description="PH" evidence="3">
    <location>
        <begin position="272"/>
        <end position="380"/>
    </location>
</feature>
<dbReference type="PANTHER" id="PTHR31941:SF1">
    <property type="entry name" value="CYTOSKELETAL SIGNALING PROTEIN SLM1"/>
    <property type="match status" value="1"/>
</dbReference>
<evidence type="ECO:0000313" key="4">
    <source>
        <dbReference type="EMBL" id="RMZ68681.1"/>
    </source>
</evidence>
<dbReference type="PROSITE" id="PS50003">
    <property type="entry name" value="PH_DOMAIN"/>
    <property type="match status" value="1"/>
</dbReference>
<gene>
    <name evidence="4" type="ORF">GMOD_00002476</name>
</gene>
<dbReference type="SUPFAM" id="SSF50729">
    <property type="entry name" value="PH domain-like"/>
    <property type="match status" value="1"/>
</dbReference>
<dbReference type="InterPro" id="IPR046869">
    <property type="entry name" value="SLM1/RGC1-like_PH"/>
</dbReference>
<dbReference type="Pfam" id="PF20400">
    <property type="entry name" value="BAR_4"/>
    <property type="match status" value="1"/>
</dbReference>
<proteinExistence type="predicted"/>
<dbReference type="CDD" id="cd13311">
    <property type="entry name" value="PH_Slm1"/>
    <property type="match status" value="1"/>
</dbReference>
<dbReference type="SMART" id="SM00233">
    <property type="entry name" value="PH"/>
    <property type="match status" value="1"/>
</dbReference>
<name>A0A3M7M2H4_9PLEO</name>
<evidence type="ECO:0000256" key="1">
    <source>
        <dbReference type="ARBA" id="ARBA00022553"/>
    </source>
</evidence>
<evidence type="ECO:0000259" key="3">
    <source>
        <dbReference type="PROSITE" id="PS50003"/>
    </source>
</evidence>